<dbReference type="AlphaFoldDB" id="A0A2M9C224"/>
<keyword evidence="1" id="KW-0645">Protease</keyword>
<sequence>MKFNSLIILLLLCPFFFKATVIPFELIEGKIVLNVTIKNDQHHFIFDTGAFTIISDELKDKINAKKSNIIFEAIDANNAKSKMDVFMINTLKVADLNIKNVNFSFADISWISSRACKKISGILGANMMKDKMWQIDFKNKTLTVSDKTEADLSSGSVNIPFTEEKFTSVPKIEVKIRGQILDYVFDTGSGMGFSLNQQSYNKIKDHDFLIFEGLLAQSLNSISKGEKEVDVMEVQFGNINVGNQIIDSSLDTVNLVGTKFMENYVVVLDFINKKIILNPNGNKSEYNSFGISFTVNKGNLIIVNKLKNNQLSELNLGERIIKVNTLDVSKANEDMLCEIKKMLNEAKVITIENESHQNFTLEKKNILELLN</sequence>
<dbReference type="GO" id="GO:0006508">
    <property type="term" value="P:proteolysis"/>
    <property type="evidence" value="ECO:0007669"/>
    <property type="project" value="UniProtKB-KW"/>
</dbReference>
<accession>A0A2M9C224</accession>
<dbReference type="Gene3D" id="2.40.70.10">
    <property type="entry name" value="Acid Proteases"/>
    <property type="match status" value="1"/>
</dbReference>
<dbReference type="SUPFAM" id="SSF50156">
    <property type="entry name" value="PDZ domain-like"/>
    <property type="match status" value="1"/>
</dbReference>
<dbReference type="InterPro" id="IPR021109">
    <property type="entry name" value="Peptidase_aspartic_dom_sf"/>
</dbReference>
<protein>
    <submittedName>
        <fullName evidence="1">Aspartyl protease</fullName>
    </submittedName>
</protein>
<proteinExistence type="predicted"/>
<keyword evidence="1" id="KW-0378">Hydrolase</keyword>
<organism evidence="1 2">
    <name type="scientific">Chryseobacterium geocarposphaerae</name>
    <dbReference type="NCBI Taxonomy" id="1416776"/>
    <lineage>
        <taxon>Bacteria</taxon>
        <taxon>Pseudomonadati</taxon>
        <taxon>Bacteroidota</taxon>
        <taxon>Flavobacteriia</taxon>
        <taxon>Flavobacteriales</taxon>
        <taxon>Weeksellaceae</taxon>
        <taxon>Chryseobacterium group</taxon>
        <taxon>Chryseobacterium</taxon>
    </lineage>
</organism>
<reference evidence="1 2" key="1">
    <citation type="submission" date="2017-11" db="EMBL/GenBank/DDBJ databases">
        <title>Genomic Encyclopedia of Archaeal and Bacterial Type Strains, Phase II (KMG-II): From Individual Species to Whole Genera.</title>
        <authorList>
            <person name="Goeker M."/>
        </authorList>
    </citation>
    <scope>NUCLEOTIDE SEQUENCE [LARGE SCALE GENOMIC DNA]</scope>
    <source>
        <strain evidence="1 2">DSM 27617</strain>
    </source>
</reference>
<dbReference type="Proteomes" id="UP000228740">
    <property type="component" value="Unassembled WGS sequence"/>
</dbReference>
<dbReference type="RefSeq" id="WP_100377487.1">
    <property type="nucleotide sequence ID" value="NZ_PGFD01000002.1"/>
</dbReference>
<keyword evidence="2" id="KW-1185">Reference proteome</keyword>
<dbReference type="GO" id="GO:0008233">
    <property type="term" value="F:peptidase activity"/>
    <property type="evidence" value="ECO:0007669"/>
    <property type="project" value="UniProtKB-KW"/>
</dbReference>
<gene>
    <name evidence="1" type="ORF">CLV73_2838</name>
</gene>
<dbReference type="EMBL" id="PGFD01000002">
    <property type="protein sequence ID" value="PJJ64479.1"/>
    <property type="molecule type" value="Genomic_DNA"/>
</dbReference>
<evidence type="ECO:0000313" key="2">
    <source>
        <dbReference type="Proteomes" id="UP000228740"/>
    </source>
</evidence>
<dbReference type="OrthoDB" id="5580718at2"/>
<dbReference type="InterPro" id="IPR036034">
    <property type="entry name" value="PDZ_sf"/>
</dbReference>
<name>A0A2M9C224_9FLAO</name>
<comment type="caution">
    <text evidence="1">The sequence shown here is derived from an EMBL/GenBank/DDBJ whole genome shotgun (WGS) entry which is preliminary data.</text>
</comment>
<evidence type="ECO:0000313" key="1">
    <source>
        <dbReference type="EMBL" id="PJJ64479.1"/>
    </source>
</evidence>
<dbReference type="Pfam" id="PF13650">
    <property type="entry name" value="Asp_protease_2"/>
    <property type="match status" value="1"/>
</dbReference>